<dbReference type="GO" id="GO:0042254">
    <property type="term" value="P:ribosome biogenesis"/>
    <property type="evidence" value="ECO:0007669"/>
    <property type="project" value="UniProtKB-KW"/>
</dbReference>
<evidence type="ECO:0000256" key="1">
    <source>
        <dbReference type="ARBA" id="ARBA00022490"/>
    </source>
</evidence>
<comment type="caution">
    <text evidence="12">The sequence shown here is derived from an EMBL/GenBank/DDBJ whole genome shotgun (WGS) entry which is preliminary data.</text>
</comment>
<evidence type="ECO:0000313" key="15">
    <source>
        <dbReference type="Proteomes" id="UP000057043"/>
    </source>
</evidence>
<dbReference type="Pfam" id="PF16745">
    <property type="entry name" value="RsgA_N"/>
    <property type="match status" value="1"/>
</dbReference>
<dbReference type="InterPro" id="IPR004881">
    <property type="entry name" value="Ribosome_biogen_GTPase_RsgA"/>
</dbReference>
<evidence type="ECO:0000256" key="9">
    <source>
        <dbReference type="ARBA" id="ARBA00023134"/>
    </source>
</evidence>
<dbReference type="NCBIfam" id="TIGR00157">
    <property type="entry name" value="ribosome small subunit-dependent GTPase A"/>
    <property type="match status" value="1"/>
</dbReference>
<evidence type="ECO:0000313" key="13">
    <source>
        <dbReference type="EMBL" id="KUK97283.1"/>
    </source>
</evidence>
<evidence type="ECO:0000256" key="6">
    <source>
        <dbReference type="ARBA" id="ARBA00022801"/>
    </source>
</evidence>
<evidence type="ECO:0000256" key="2">
    <source>
        <dbReference type="ARBA" id="ARBA00022517"/>
    </source>
</evidence>
<dbReference type="PATRIC" id="fig|301375.6.peg.354"/>
<keyword evidence="5" id="KW-0547">Nucleotide-binding</keyword>
<evidence type="ECO:0000313" key="14">
    <source>
        <dbReference type="Proteomes" id="UP000053961"/>
    </source>
</evidence>
<dbReference type="HAMAP" id="MF_01820">
    <property type="entry name" value="GTPase_RsgA"/>
    <property type="match status" value="1"/>
</dbReference>
<dbReference type="InterPro" id="IPR012340">
    <property type="entry name" value="NA-bd_OB-fold"/>
</dbReference>
<evidence type="ECO:0000256" key="4">
    <source>
        <dbReference type="ARBA" id="ARBA00022730"/>
    </source>
</evidence>
<dbReference type="Proteomes" id="UP000057043">
    <property type="component" value="Unassembled WGS sequence"/>
</dbReference>
<dbReference type="Gene3D" id="1.10.40.50">
    <property type="entry name" value="Probable gtpase engc, domain 3"/>
    <property type="match status" value="1"/>
</dbReference>
<evidence type="ECO:0000259" key="10">
    <source>
        <dbReference type="PROSITE" id="PS50936"/>
    </source>
</evidence>
<dbReference type="InterPro" id="IPR010914">
    <property type="entry name" value="RsgA_GTPase_dom"/>
</dbReference>
<dbReference type="AlphaFoldDB" id="A0A101FTC0"/>
<evidence type="ECO:0000256" key="3">
    <source>
        <dbReference type="ARBA" id="ARBA00022723"/>
    </source>
</evidence>
<gene>
    <name evidence="12" type="ORF">XD72_1455</name>
    <name evidence="13" type="ORF">XE07_0438</name>
</gene>
<keyword evidence="7" id="KW-0862">Zinc</keyword>
<dbReference type="GO" id="GO:0019843">
    <property type="term" value="F:rRNA binding"/>
    <property type="evidence" value="ECO:0007669"/>
    <property type="project" value="UniProtKB-KW"/>
</dbReference>
<dbReference type="CDD" id="cd01854">
    <property type="entry name" value="YjeQ_EngC"/>
    <property type="match status" value="1"/>
</dbReference>
<dbReference type="GO" id="GO:0003924">
    <property type="term" value="F:GTPase activity"/>
    <property type="evidence" value="ECO:0007669"/>
    <property type="project" value="InterPro"/>
</dbReference>
<accession>A0A101FTC0</accession>
<keyword evidence="1" id="KW-0963">Cytoplasm</keyword>
<dbReference type="InterPro" id="IPR030378">
    <property type="entry name" value="G_CP_dom"/>
</dbReference>
<feature type="domain" description="EngC GTPase" evidence="10">
    <location>
        <begin position="106"/>
        <end position="253"/>
    </location>
</feature>
<feature type="domain" description="CP-type G" evidence="11">
    <location>
        <begin position="97"/>
        <end position="255"/>
    </location>
</feature>
<protein>
    <submittedName>
        <fullName evidence="12">Putative ribosome biogenesis GTPase RsgA</fullName>
    </submittedName>
</protein>
<dbReference type="GO" id="GO:0046872">
    <property type="term" value="F:metal ion binding"/>
    <property type="evidence" value="ECO:0007669"/>
    <property type="project" value="UniProtKB-KW"/>
</dbReference>
<dbReference type="Gene3D" id="2.40.50.140">
    <property type="entry name" value="Nucleic acid-binding proteins"/>
    <property type="match status" value="1"/>
</dbReference>
<evidence type="ECO:0000259" key="11">
    <source>
        <dbReference type="PROSITE" id="PS51721"/>
    </source>
</evidence>
<dbReference type="SUPFAM" id="SSF52540">
    <property type="entry name" value="P-loop containing nucleoside triphosphate hydrolases"/>
    <property type="match status" value="1"/>
</dbReference>
<dbReference type="Proteomes" id="UP000053961">
    <property type="component" value="Unassembled WGS sequence"/>
</dbReference>
<evidence type="ECO:0000256" key="7">
    <source>
        <dbReference type="ARBA" id="ARBA00022833"/>
    </source>
</evidence>
<name>A0A101FTC0_9EURY</name>
<dbReference type="SUPFAM" id="SSF50249">
    <property type="entry name" value="Nucleic acid-binding proteins"/>
    <property type="match status" value="1"/>
</dbReference>
<evidence type="ECO:0000256" key="8">
    <source>
        <dbReference type="ARBA" id="ARBA00022884"/>
    </source>
</evidence>
<reference evidence="13" key="1">
    <citation type="journal article" date="2015" name="MBio">
        <title>Genome-resolved metagenomic analysis reveals roles for candidate phyla and other microbial community members in biogeochemical transformations in oil reservoirs.</title>
        <authorList>
            <person name="Hu P."/>
            <person name="Tom L."/>
            <person name="Singh A."/>
            <person name="Thomas B.C."/>
            <person name="Baker B.J."/>
            <person name="Piceno Y.M."/>
            <person name="Andersen G.L."/>
            <person name="Banfield J.F."/>
        </authorList>
    </citation>
    <scope>NUCLEOTIDE SEQUENCE [LARGE SCALE GENOMIC DNA]</scope>
    <source>
        <strain evidence="13">56_747</strain>
    </source>
</reference>
<evidence type="ECO:0000256" key="5">
    <source>
        <dbReference type="ARBA" id="ARBA00022741"/>
    </source>
</evidence>
<dbReference type="PANTHER" id="PTHR32120">
    <property type="entry name" value="SMALL RIBOSOMAL SUBUNIT BIOGENESIS GTPASE RSGA"/>
    <property type="match status" value="1"/>
</dbReference>
<keyword evidence="9" id="KW-0342">GTP-binding</keyword>
<evidence type="ECO:0000313" key="12">
    <source>
        <dbReference type="EMBL" id="KUK44131.1"/>
    </source>
</evidence>
<reference evidence="14 15" key="2">
    <citation type="journal article" date="2015" name="MBio">
        <title>Genome-Resolved Metagenomic Analysis Reveals Roles for Candidate Phyla and Other Microbial Community Members in Biogeochemical Transformations in Oil Reservoirs.</title>
        <authorList>
            <person name="Hu P."/>
            <person name="Tom L."/>
            <person name="Singh A."/>
            <person name="Thomas B.C."/>
            <person name="Baker B.J."/>
            <person name="Piceno Y.M."/>
            <person name="Andersen G.L."/>
            <person name="Banfield J.F."/>
        </authorList>
    </citation>
    <scope>NUCLEOTIDE SEQUENCE [LARGE SCALE GENOMIC DNA]</scope>
    <source>
        <strain evidence="12">57_489</strain>
    </source>
</reference>
<dbReference type="PANTHER" id="PTHR32120:SF10">
    <property type="entry name" value="SMALL RIBOSOMAL SUBUNIT BIOGENESIS GTPASE RSGA"/>
    <property type="match status" value="1"/>
</dbReference>
<keyword evidence="4" id="KW-0699">rRNA-binding</keyword>
<dbReference type="Gene3D" id="3.40.50.300">
    <property type="entry name" value="P-loop containing nucleotide triphosphate hydrolases"/>
    <property type="match status" value="1"/>
</dbReference>
<keyword evidence="3" id="KW-0479">Metal-binding</keyword>
<dbReference type="Pfam" id="PF03193">
    <property type="entry name" value="RsgA_GTPase"/>
    <property type="match status" value="1"/>
</dbReference>
<dbReference type="InterPro" id="IPR031944">
    <property type="entry name" value="RsgA_N"/>
</dbReference>
<sequence length="354" mass="39207">MDSALKKLGWNDFFEERFRGYATDHEPGRVSAVNKSSCKVHMKGGVVRARVSGKLRQDGLRPAVGDWVAIYRDESDIFTIQAILPRKSKISRKDPGRAIGEQVMVTNIEAVFIVTSLNQDLNMRRLERYLAVARQSGAEPVVVLNKSDLCADVEAKVDEVKAIAPDLSVIAISAAEKTGLEQLAPYLQDGKTVVLLGSSGVGKSTLINALEGRKRQKIGEIREDDGRGRHTTTVRELLVLERGGIIIDNPGMREIQLWDAGDGLDDAFQDIIELAKECKFSDCRHETEPGCAVKKAIEEGALSLGRLESYRKLQRELSAIERKKNPKLMAAERKKMKKFSRVAKEILKKKAGGL</sequence>
<dbReference type="GO" id="GO:0005525">
    <property type="term" value="F:GTP binding"/>
    <property type="evidence" value="ECO:0007669"/>
    <property type="project" value="UniProtKB-KW"/>
</dbReference>
<dbReference type="EMBL" id="LGHB01000003">
    <property type="protein sequence ID" value="KUK97283.1"/>
    <property type="molecule type" value="Genomic_DNA"/>
</dbReference>
<dbReference type="InterPro" id="IPR027417">
    <property type="entry name" value="P-loop_NTPase"/>
</dbReference>
<organism evidence="12 15">
    <name type="scientific">Methanothrix harundinacea</name>
    <dbReference type="NCBI Taxonomy" id="301375"/>
    <lineage>
        <taxon>Archaea</taxon>
        <taxon>Methanobacteriati</taxon>
        <taxon>Methanobacteriota</taxon>
        <taxon>Stenosarchaea group</taxon>
        <taxon>Methanomicrobia</taxon>
        <taxon>Methanotrichales</taxon>
        <taxon>Methanotrichaceae</taxon>
        <taxon>Methanothrix</taxon>
    </lineage>
</organism>
<keyword evidence="8" id="KW-0694">RNA-binding</keyword>
<keyword evidence="6" id="KW-0378">Hydrolase</keyword>
<dbReference type="PROSITE" id="PS51721">
    <property type="entry name" value="G_CP"/>
    <property type="match status" value="1"/>
</dbReference>
<dbReference type="EMBL" id="LGFT01000033">
    <property type="protein sequence ID" value="KUK44131.1"/>
    <property type="molecule type" value="Genomic_DNA"/>
</dbReference>
<proteinExistence type="inferred from homology"/>
<keyword evidence="2" id="KW-0690">Ribosome biogenesis</keyword>
<dbReference type="PROSITE" id="PS50936">
    <property type="entry name" value="ENGC_GTPASE"/>
    <property type="match status" value="1"/>
</dbReference>